<dbReference type="GeneID" id="26908761"/>
<evidence type="ECO:0000256" key="2">
    <source>
        <dbReference type="ARBA" id="ARBA00023315"/>
    </source>
</evidence>
<evidence type="ECO:0000313" key="6">
    <source>
        <dbReference type="EMBL" id="KPA75604.1"/>
    </source>
</evidence>
<evidence type="ECO:0000256" key="3">
    <source>
        <dbReference type="SAM" id="MobiDB-lite"/>
    </source>
</evidence>
<feature type="transmembrane region" description="Helical" evidence="4">
    <location>
        <begin position="53"/>
        <end position="73"/>
    </location>
</feature>
<keyword evidence="1 6" id="KW-0808">Transferase</keyword>
<dbReference type="EMBL" id="LGTL01000024">
    <property type="protein sequence ID" value="KPA75604.1"/>
    <property type="molecule type" value="Genomic_DNA"/>
</dbReference>
<feature type="domain" description="Phospholipid/glycerol acyltransferase" evidence="5">
    <location>
        <begin position="133"/>
        <end position="261"/>
    </location>
</feature>
<keyword evidence="4" id="KW-1133">Transmembrane helix</keyword>
<feature type="transmembrane region" description="Helical" evidence="4">
    <location>
        <begin position="23"/>
        <end position="41"/>
    </location>
</feature>
<evidence type="ECO:0000256" key="1">
    <source>
        <dbReference type="ARBA" id="ARBA00022679"/>
    </source>
</evidence>
<dbReference type="InterPro" id="IPR002123">
    <property type="entry name" value="Plipid/glycerol_acylTrfase"/>
</dbReference>
<dbReference type="CDD" id="cd07989">
    <property type="entry name" value="LPLAT_AGPAT-like"/>
    <property type="match status" value="1"/>
</dbReference>
<feature type="region of interest" description="Disordered" evidence="3">
    <location>
        <begin position="317"/>
        <end position="336"/>
    </location>
</feature>
<keyword evidence="7" id="KW-1185">Reference proteome</keyword>
<accession>A0A0N0DSH2</accession>
<organism evidence="6 7">
    <name type="scientific">Leptomonas pyrrhocoris</name>
    <name type="common">Firebug parasite</name>
    <dbReference type="NCBI Taxonomy" id="157538"/>
    <lineage>
        <taxon>Eukaryota</taxon>
        <taxon>Discoba</taxon>
        <taxon>Euglenozoa</taxon>
        <taxon>Kinetoplastea</taxon>
        <taxon>Metakinetoplastina</taxon>
        <taxon>Trypanosomatida</taxon>
        <taxon>Trypanosomatidae</taxon>
        <taxon>Leishmaniinae</taxon>
        <taxon>Leptomonas</taxon>
    </lineage>
</organism>
<dbReference type="PANTHER" id="PTHR10434">
    <property type="entry name" value="1-ACYL-SN-GLYCEROL-3-PHOSPHATE ACYLTRANSFERASE"/>
    <property type="match status" value="1"/>
</dbReference>
<dbReference type="AlphaFoldDB" id="A0A0N0DSH2"/>
<protein>
    <submittedName>
        <fullName evidence="6">Putative mitochondrial acyltransferase-like protein, copy 2</fullName>
    </submittedName>
</protein>
<dbReference type="GO" id="GO:0003841">
    <property type="term" value="F:1-acylglycerol-3-phosphate O-acyltransferase activity"/>
    <property type="evidence" value="ECO:0007669"/>
    <property type="project" value="TreeGrafter"/>
</dbReference>
<dbReference type="SMART" id="SM00563">
    <property type="entry name" value="PlsC"/>
    <property type="match status" value="1"/>
</dbReference>
<dbReference type="GO" id="GO:0005783">
    <property type="term" value="C:endoplasmic reticulum"/>
    <property type="evidence" value="ECO:0007669"/>
    <property type="project" value="TreeGrafter"/>
</dbReference>
<evidence type="ECO:0000256" key="4">
    <source>
        <dbReference type="SAM" id="Phobius"/>
    </source>
</evidence>
<dbReference type="PANTHER" id="PTHR10434:SF48">
    <property type="entry name" value="PUTATIVE-RELATED"/>
    <property type="match status" value="1"/>
</dbReference>
<gene>
    <name evidence="6" type="ORF">ABB37_08477</name>
</gene>
<dbReference type="VEuPathDB" id="TriTrypDB:LpyrH10_24_1170"/>
<dbReference type="OMA" id="QFDANEH"/>
<proteinExistence type="predicted"/>
<dbReference type="Pfam" id="PF01553">
    <property type="entry name" value="Acyltransferase"/>
    <property type="match status" value="1"/>
</dbReference>
<sequence length="355" mass="39142">MSSAVVRASREAAAQLPRHLSKAQVRGTMLALALGAGYTLLRCRLVPLWIARRWFLLSATAIIMPASALLYLIDPLRYLGVPRRVVQSVCLFIMAFAFKAVCWANPHIRMHVQFDANVDGKPTSWADIPDKGIALTLNHTSFWDVFEVIGLTPMSHLRRTRTLMKASLRKIPIFGGCFDRVGHFPVYFKSDEDGNFHVDKEKQAVVATHVAGHLRRGGNIVVFPEGAVNKNPETLQTFRYGTFATIFEHRMPVYYLVSLGNERTWPAQHPYGGAPADIRVRIGAFPIDFDKENSKVVAARLQQRMQQVRDEMAAEEAEADAAAAQTKKTKTAVDAAQGLQSHAKLPAAGAAAAAA</sequence>
<feature type="transmembrane region" description="Helical" evidence="4">
    <location>
        <begin position="85"/>
        <end position="104"/>
    </location>
</feature>
<name>A0A0N0DSH2_LEPPY</name>
<evidence type="ECO:0000259" key="5">
    <source>
        <dbReference type="SMART" id="SM00563"/>
    </source>
</evidence>
<dbReference type="OrthoDB" id="431951at2759"/>
<comment type="caution">
    <text evidence="6">The sequence shown here is derived from an EMBL/GenBank/DDBJ whole genome shotgun (WGS) entry which is preliminary data.</text>
</comment>
<dbReference type="RefSeq" id="XP_015654041.1">
    <property type="nucleotide sequence ID" value="XM_015807502.1"/>
</dbReference>
<dbReference type="SUPFAM" id="SSF69593">
    <property type="entry name" value="Glycerol-3-phosphate (1)-acyltransferase"/>
    <property type="match status" value="1"/>
</dbReference>
<dbReference type="RefSeq" id="XP_015654043.1">
    <property type="nucleotide sequence ID" value="XM_015807504.1"/>
</dbReference>
<keyword evidence="4" id="KW-0472">Membrane</keyword>
<dbReference type="EMBL" id="LGTL01000024">
    <property type="protein sequence ID" value="KPA75603.1"/>
    <property type="molecule type" value="Genomic_DNA"/>
</dbReference>
<dbReference type="RefSeq" id="XP_015654042.1">
    <property type="nucleotide sequence ID" value="XM_015807503.1"/>
</dbReference>
<dbReference type="GO" id="GO:0006654">
    <property type="term" value="P:phosphatidic acid biosynthetic process"/>
    <property type="evidence" value="ECO:0007669"/>
    <property type="project" value="TreeGrafter"/>
</dbReference>
<dbReference type="Proteomes" id="UP000037923">
    <property type="component" value="Unassembled WGS sequence"/>
</dbReference>
<keyword evidence="2 6" id="KW-0012">Acyltransferase</keyword>
<keyword evidence="4" id="KW-0812">Transmembrane</keyword>
<feature type="compositionally biased region" description="Low complexity" evidence="3">
    <location>
        <begin position="320"/>
        <end position="336"/>
    </location>
</feature>
<dbReference type="EMBL" id="LGTL01000024">
    <property type="protein sequence ID" value="KPA75602.1"/>
    <property type="molecule type" value="Genomic_DNA"/>
</dbReference>
<evidence type="ECO:0000313" key="7">
    <source>
        <dbReference type="Proteomes" id="UP000037923"/>
    </source>
</evidence>
<reference evidence="6 7" key="1">
    <citation type="submission" date="2015-07" db="EMBL/GenBank/DDBJ databases">
        <title>High-quality genome of monoxenous trypanosomatid Leptomonas pyrrhocoris.</title>
        <authorList>
            <person name="Flegontov P."/>
            <person name="Butenko A."/>
            <person name="Firsov S."/>
            <person name="Vlcek C."/>
            <person name="Logacheva M.D."/>
            <person name="Field M."/>
            <person name="Filatov D."/>
            <person name="Flegontova O."/>
            <person name="Gerasimov E."/>
            <person name="Jackson A.P."/>
            <person name="Kelly S."/>
            <person name="Opperdoes F."/>
            <person name="O'Reilly A."/>
            <person name="Votypka J."/>
            <person name="Yurchenko V."/>
            <person name="Lukes J."/>
        </authorList>
    </citation>
    <scope>NUCLEOTIDE SEQUENCE [LARGE SCALE GENOMIC DNA]</scope>
    <source>
        <strain evidence="6">H10</strain>
    </source>
</reference>